<comment type="caution">
    <text evidence="1">The sequence shown here is derived from an EMBL/GenBank/DDBJ whole genome shotgun (WGS) entry which is preliminary data.</text>
</comment>
<dbReference type="Gene3D" id="3.40.50.1000">
    <property type="entry name" value="HAD superfamily/HAD-like"/>
    <property type="match status" value="1"/>
</dbReference>
<dbReference type="EMBL" id="BONO01000038">
    <property type="protein sequence ID" value="GIG38153.1"/>
    <property type="molecule type" value="Genomic_DNA"/>
</dbReference>
<dbReference type="InterPro" id="IPR006439">
    <property type="entry name" value="HAD-SF_hydro_IA"/>
</dbReference>
<dbReference type="InterPro" id="IPR036412">
    <property type="entry name" value="HAD-like_sf"/>
</dbReference>
<name>A0A919U4A3_9CELL</name>
<organism evidence="1 2">
    <name type="scientific">Cellulomonas pakistanensis</name>
    <dbReference type="NCBI Taxonomy" id="992287"/>
    <lineage>
        <taxon>Bacteria</taxon>
        <taxon>Bacillati</taxon>
        <taxon>Actinomycetota</taxon>
        <taxon>Actinomycetes</taxon>
        <taxon>Micrococcales</taxon>
        <taxon>Cellulomonadaceae</taxon>
        <taxon>Cellulomonas</taxon>
    </lineage>
</organism>
<dbReference type="InterPro" id="IPR023198">
    <property type="entry name" value="PGP-like_dom2"/>
</dbReference>
<dbReference type="SUPFAM" id="SSF56784">
    <property type="entry name" value="HAD-like"/>
    <property type="match status" value="1"/>
</dbReference>
<dbReference type="NCBIfam" id="TIGR01509">
    <property type="entry name" value="HAD-SF-IA-v3"/>
    <property type="match status" value="1"/>
</dbReference>
<accession>A0A919U4A3</accession>
<proteinExistence type="predicted"/>
<dbReference type="SFLD" id="SFLDG01129">
    <property type="entry name" value="C1.5:_HAD__Beta-PGM__Phosphata"/>
    <property type="match status" value="1"/>
</dbReference>
<dbReference type="InterPro" id="IPR051806">
    <property type="entry name" value="HAD-like_SPP"/>
</dbReference>
<dbReference type="PANTHER" id="PTHR43481">
    <property type="entry name" value="FRUCTOSE-1-PHOSPHATE PHOSPHATASE"/>
    <property type="match status" value="1"/>
</dbReference>
<evidence type="ECO:0000313" key="1">
    <source>
        <dbReference type="EMBL" id="GIG38153.1"/>
    </source>
</evidence>
<dbReference type="GO" id="GO:0050308">
    <property type="term" value="F:sugar-phosphatase activity"/>
    <property type="evidence" value="ECO:0007669"/>
    <property type="project" value="TreeGrafter"/>
</dbReference>
<dbReference type="Pfam" id="PF00702">
    <property type="entry name" value="Hydrolase"/>
    <property type="match status" value="1"/>
</dbReference>
<sequence>MTTATTDPRPAAARDVLDEVFDAVLFDMDGTLISSTRSVERCWLRLAEEFGTPTADLAPFRYHGVPGRDIVDLLLPDRDAEVRAAALARVVDLEVADTEGIEVLPGAVEALAALADAGRSAVVTSCGSRLAAARVAAVGLAAPGTVVTADDVERGKPDPEPYRTGAARLGADVRRCLVVEDAESGVRSGRAAGAAVLALRTTEPDGPGGGADLVVPDLSAVRFEVTDEGVRVRRA</sequence>
<dbReference type="PANTHER" id="PTHR43481:SF4">
    <property type="entry name" value="GLYCEROL-1-PHOSPHATE PHOSPHOHYDROLASE 1-RELATED"/>
    <property type="match status" value="1"/>
</dbReference>
<gene>
    <name evidence="1" type="ORF">Cpa01nite_35340</name>
</gene>
<reference evidence="1" key="1">
    <citation type="submission" date="2021-01" db="EMBL/GenBank/DDBJ databases">
        <title>Whole genome shotgun sequence of Cellulomonas pakistanensis NBRC 110800.</title>
        <authorList>
            <person name="Komaki H."/>
            <person name="Tamura T."/>
        </authorList>
    </citation>
    <scope>NUCLEOTIDE SEQUENCE</scope>
    <source>
        <strain evidence="1">NBRC 110800</strain>
    </source>
</reference>
<evidence type="ECO:0000313" key="2">
    <source>
        <dbReference type="Proteomes" id="UP000642125"/>
    </source>
</evidence>
<dbReference type="SFLD" id="SFLDS00003">
    <property type="entry name" value="Haloacid_Dehalogenase"/>
    <property type="match status" value="1"/>
</dbReference>
<dbReference type="AlphaFoldDB" id="A0A919U4A3"/>
<dbReference type="RefSeq" id="WP_203670220.1">
    <property type="nucleotide sequence ID" value="NZ_BONO01000038.1"/>
</dbReference>
<dbReference type="Gene3D" id="1.10.150.240">
    <property type="entry name" value="Putative phosphatase, domain 2"/>
    <property type="match status" value="1"/>
</dbReference>
<keyword evidence="2" id="KW-1185">Reference proteome</keyword>
<dbReference type="Proteomes" id="UP000642125">
    <property type="component" value="Unassembled WGS sequence"/>
</dbReference>
<protein>
    <submittedName>
        <fullName evidence="1">Phosphatase</fullName>
    </submittedName>
</protein>
<dbReference type="InterPro" id="IPR023214">
    <property type="entry name" value="HAD_sf"/>
</dbReference>